<dbReference type="InterPro" id="IPR036162">
    <property type="entry name" value="Resolvase-like_N_sf"/>
</dbReference>
<dbReference type="GO" id="GO:0015074">
    <property type="term" value="P:DNA integration"/>
    <property type="evidence" value="ECO:0007669"/>
    <property type="project" value="UniProtKB-KW"/>
</dbReference>
<dbReference type="PROSITE" id="PS51737">
    <property type="entry name" value="RECOMBINASE_DNA_BIND"/>
    <property type="match status" value="1"/>
</dbReference>
<dbReference type="InterPro" id="IPR006119">
    <property type="entry name" value="Resolv_N"/>
</dbReference>
<evidence type="ECO:0000256" key="1">
    <source>
        <dbReference type="ARBA" id="ARBA00022908"/>
    </source>
</evidence>
<evidence type="ECO:0000313" key="8">
    <source>
        <dbReference type="EMBL" id="RXK60047.1"/>
    </source>
</evidence>
<evidence type="ECO:0000256" key="4">
    <source>
        <dbReference type="PIRSR" id="PIRSR606118-50"/>
    </source>
</evidence>
<sequence length="548" mass="63508">MHEEHTKHCVIYCRVSTKEQAEEGNSLITQERLCREYAATNGYTVAEIYIEQGESAKTADRTELKKMISYCTTKKNQVKAVVVYKIDRLSRNTDDYSQIRMMLKRYEVEIKSISEYFEDTPAGRFMENIIANVAQFDNDVRAERCAGGMKEAVKEGRYVWMAPYGYSNVKVNGKSTIAPNELAGLVQKVFERIATAQLPLEEIRQEMIAVGLRMPNGNPMSVNNFHKLVRRELYCGVIKKFGSEYEGSFESILSKELFYKVQDIINGKRTRARTAHDTDFPLRRFLYHPQGKAVTGCWAKGRLKKYPYYMVHGFKVNIRKELLEETFAGWLDNFKFDISTFEQLRKQIEVTLNGYELLTPGFKQQVENQIKQVKEKQSAIINKNIQGVIPDELCREKLQELYIELHTLNQQINQIMQPVKDLSAVLDTARKVLLQPGQTWKNANYKDKLLLQSFYFPDGIAIYKSGSRTPKVCKLLKVKSDFRVSKSLNVDIRKNKSNILHKQISLPWQELKIIEEENKKDSSLTTMETVQELLVLSELFKMEKDRLN</sequence>
<protein>
    <submittedName>
        <fullName evidence="8">Recombinase family protein</fullName>
    </submittedName>
</protein>
<dbReference type="SMART" id="SM00857">
    <property type="entry name" value="Resolvase"/>
    <property type="match status" value="1"/>
</dbReference>
<dbReference type="GO" id="GO:0003677">
    <property type="term" value="F:DNA binding"/>
    <property type="evidence" value="ECO:0007669"/>
    <property type="project" value="UniProtKB-KW"/>
</dbReference>
<keyword evidence="2" id="KW-0238">DNA-binding</keyword>
<dbReference type="Gene3D" id="3.90.1750.20">
    <property type="entry name" value="Putative Large Serine Recombinase, Chain B, Domain 2"/>
    <property type="match status" value="1"/>
</dbReference>
<reference evidence="8 9" key="1">
    <citation type="submission" date="2019-01" db="EMBL/GenBank/DDBJ databases">
        <title>Lacibacter sp. strain TTM-7.</title>
        <authorList>
            <person name="Chen W.-M."/>
        </authorList>
    </citation>
    <scope>NUCLEOTIDE SEQUENCE [LARGE SCALE GENOMIC DNA]</scope>
    <source>
        <strain evidence="8 9">TTM-7</strain>
    </source>
</reference>
<dbReference type="Pfam" id="PF07508">
    <property type="entry name" value="Recombinase"/>
    <property type="match status" value="1"/>
</dbReference>
<feature type="active site" description="O-(5'-phospho-DNA)-serine intermediate" evidence="4 5">
    <location>
        <position position="16"/>
    </location>
</feature>
<evidence type="ECO:0000256" key="5">
    <source>
        <dbReference type="PROSITE-ProRule" id="PRU10137"/>
    </source>
</evidence>
<evidence type="ECO:0000256" key="3">
    <source>
        <dbReference type="ARBA" id="ARBA00023172"/>
    </source>
</evidence>
<feature type="domain" description="Recombinase" evidence="7">
    <location>
        <begin position="163"/>
        <end position="271"/>
    </location>
</feature>
<evidence type="ECO:0000313" key="9">
    <source>
        <dbReference type="Proteomes" id="UP000290204"/>
    </source>
</evidence>
<dbReference type="EMBL" id="SDHW01000003">
    <property type="protein sequence ID" value="RXK60047.1"/>
    <property type="molecule type" value="Genomic_DNA"/>
</dbReference>
<dbReference type="PROSITE" id="PS51736">
    <property type="entry name" value="RECOMBINASES_3"/>
    <property type="match status" value="1"/>
</dbReference>
<evidence type="ECO:0000259" key="7">
    <source>
        <dbReference type="PROSITE" id="PS51737"/>
    </source>
</evidence>
<dbReference type="RefSeq" id="WP_129131421.1">
    <property type="nucleotide sequence ID" value="NZ_SDHW01000003.1"/>
</dbReference>
<dbReference type="OrthoDB" id="9815006at2"/>
<organism evidence="8 9">
    <name type="scientific">Lacibacter luteus</name>
    <dbReference type="NCBI Taxonomy" id="2508719"/>
    <lineage>
        <taxon>Bacteria</taxon>
        <taxon>Pseudomonadati</taxon>
        <taxon>Bacteroidota</taxon>
        <taxon>Chitinophagia</taxon>
        <taxon>Chitinophagales</taxon>
        <taxon>Chitinophagaceae</taxon>
        <taxon>Lacibacter</taxon>
    </lineage>
</organism>
<dbReference type="PROSITE" id="PS00397">
    <property type="entry name" value="RECOMBINASES_1"/>
    <property type="match status" value="1"/>
</dbReference>
<feature type="domain" description="Resolvase/invertase-type recombinase catalytic" evidence="6">
    <location>
        <begin position="8"/>
        <end position="156"/>
    </location>
</feature>
<dbReference type="Gene3D" id="3.40.50.1390">
    <property type="entry name" value="Resolvase, N-terminal catalytic domain"/>
    <property type="match status" value="1"/>
</dbReference>
<dbReference type="InterPro" id="IPR050639">
    <property type="entry name" value="SSR_resolvase"/>
</dbReference>
<name>A0A4Q1CI46_9BACT</name>
<proteinExistence type="predicted"/>
<comment type="caution">
    <text evidence="8">The sequence shown here is derived from an EMBL/GenBank/DDBJ whole genome shotgun (WGS) entry which is preliminary data.</text>
</comment>
<dbReference type="Proteomes" id="UP000290204">
    <property type="component" value="Unassembled WGS sequence"/>
</dbReference>
<evidence type="ECO:0000259" key="6">
    <source>
        <dbReference type="PROSITE" id="PS51736"/>
    </source>
</evidence>
<gene>
    <name evidence="8" type="ORF">ESA94_13450</name>
</gene>
<dbReference type="GO" id="GO:0000150">
    <property type="term" value="F:DNA strand exchange activity"/>
    <property type="evidence" value="ECO:0007669"/>
    <property type="project" value="InterPro"/>
</dbReference>
<keyword evidence="9" id="KW-1185">Reference proteome</keyword>
<dbReference type="Pfam" id="PF00239">
    <property type="entry name" value="Resolvase"/>
    <property type="match status" value="1"/>
</dbReference>
<dbReference type="InterPro" id="IPR011109">
    <property type="entry name" value="DNA_bind_recombinase_dom"/>
</dbReference>
<dbReference type="PANTHER" id="PTHR30461">
    <property type="entry name" value="DNA-INVERTASE FROM LAMBDOID PROPHAGE"/>
    <property type="match status" value="1"/>
</dbReference>
<keyword evidence="1" id="KW-0229">DNA integration</keyword>
<keyword evidence="3" id="KW-0233">DNA recombination</keyword>
<dbReference type="InterPro" id="IPR038109">
    <property type="entry name" value="DNA_bind_recomb_sf"/>
</dbReference>
<dbReference type="InterPro" id="IPR006118">
    <property type="entry name" value="Recombinase_CS"/>
</dbReference>
<dbReference type="PANTHER" id="PTHR30461:SF23">
    <property type="entry name" value="DNA RECOMBINASE-RELATED"/>
    <property type="match status" value="1"/>
</dbReference>
<accession>A0A4Q1CI46</accession>
<dbReference type="AlphaFoldDB" id="A0A4Q1CI46"/>
<dbReference type="CDD" id="cd00338">
    <property type="entry name" value="Ser_Recombinase"/>
    <property type="match status" value="1"/>
</dbReference>
<evidence type="ECO:0000256" key="2">
    <source>
        <dbReference type="ARBA" id="ARBA00023125"/>
    </source>
</evidence>
<dbReference type="SUPFAM" id="SSF53041">
    <property type="entry name" value="Resolvase-like"/>
    <property type="match status" value="1"/>
</dbReference>